<dbReference type="Proteomes" id="UP000316714">
    <property type="component" value="Unassembled WGS sequence"/>
</dbReference>
<dbReference type="EMBL" id="SIHJ01000001">
    <property type="protein sequence ID" value="TWT38235.1"/>
    <property type="molecule type" value="Genomic_DNA"/>
</dbReference>
<evidence type="ECO:0000313" key="4">
    <source>
        <dbReference type="EMBL" id="TWT38235.1"/>
    </source>
</evidence>
<dbReference type="InterPro" id="IPR008978">
    <property type="entry name" value="HSP20-like_chaperone"/>
</dbReference>
<dbReference type="RefSeq" id="WP_146565617.1">
    <property type="nucleotide sequence ID" value="NZ_SIHJ01000001.1"/>
</dbReference>
<evidence type="ECO:0000256" key="1">
    <source>
        <dbReference type="PROSITE-ProRule" id="PRU00285"/>
    </source>
</evidence>
<reference evidence="4 5" key="1">
    <citation type="submission" date="2019-02" db="EMBL/GenBank/DDBJ databases">
        <title>Deep-cultivation of Planctomycetes and their phenomic and genomic characterization uncovers novel biology.</title>
        <authorList>
            <person name="Wiegand S."/>
            <person name="Jogler M."/>
            <person name="Boedeker C."/>
            <person name="Pinto D."/>
            <person name="Vollmers J."/>
            <person name="Rivas-Marin E."/>
            <person name="Kohn T."/>
            <person name="Peeters S.H."/>
            <person name="Heuer A."/>
            <person name="Rast P."/>
            <person name="Oberbeckmann S."/>
            <person name="Bunk B."/>
            <person name="Jeske O."/>
            <person name="Meyerdierks A."/>
            <person name="Storesund J.E."/>
            <person name="Kallscheuer N."/>
            <person name="Luecker S."/>
            <person name="Lage O.M."/>
            <person name="Pohl T."/>
            <person name="Merkel B.J."/>
            <person name="Hornburger P."/>
            <person name="Mueller R.-W."/>
            <person name="Bruemmer F."/>
            <person name="Labrenz M."/>
            <person name="Spormann A.M."/>
            <person name="Op Den Camp H."/>
            <person name="Overmann J."/>
            <person name="Amann R."/>
            <person name="Jetten M.S.M."/>
            <person name="Mascher T."/>
            <person name="Medema M.H."/>
            <person name="Devos D.P."/>
            <person name="Kaster A.-K."/>
            <person name="Ovreas L."/>
            <person name="Rohde M."/>
            <person name="Galperin M.Y."/>
            <person name="Jogler C."/>
        </authorList>
    </citation>
    <scope>NUCLEOTIDE SEQUENCE [LARGE SCALE GENOMIC DNA]</scope>
    <source>
        <strain evidence="4 5">KOR34</strain>
    </source>
</reference>
<sequence length="142" mass="15712">MQNTTHKNRLSEVFPGSLAEVDTLFNQFFGQGPANRGLSAWRAPASLWEEDDRYFIEVDAPGVARDAVDVTFDKGVLTIALERSHGDQKYQHNERGFGKVTRTITLPDTVDPESIEAGLADGVLKVSVAKTPESQPRKIELK</sequence>
<dbReference type="CDD" id="cd06464">
    <property type="entry name" value="ACD_sHsps-like"/>
    <property type="match status" value="1"/>
</dbReference>
<dbReference type="Gene3D" id="2.60.40.790">
    <property type="match status" value="1"/>
</dbReference>
<dbReference type="Pfam" id="PF00011">
    <property type="entry name" value="HSP20"/>
    <property type="match status" value="1"/>
</dbReference>
<proteinExistence type="inferred from homology"/>
<dbReference type="SUPFAM" id="SSF49764">
    <property type="entry name" value="HSP20-like chaperones"/>
    <property type="match status" value="1"/>
</dbReference>
<dbReference type="OrthoDB" id="267530at2"/>
<keyword evidence="5" id="KW-1185">Reference proteome</keyword>
<dbReference type="InterPro" id="IPR002068">
    <property type="entry name" value="A-crystallin/Hsp20_dom"/>
</dbReference>
<name>A0A5C5VK85_9BACT</name>
<evidence type="ECO:0000256" key="2">
    <source>
        <dbReference type="RuleBase" id="RU003616"/>
    </source>
</evidence>
<evidence type="ECO:0000259" key="3">
    <source>
        <dbReference type="PROSITE" id="PS01031"/>
    </source>
</evidence>
<evidence type="ECO:0000313" key="5">
    <source>
        <dbReference type="Proteomes" id="UP000316714"/>
    </source>
</evidence>
<accession>A0A5C5VK85</accession>
<gene>
    <name evidence="4" type="primary">hspA</name>
    <name evidence="4" type="ORF">KOR34_32040</name>
</gene>
<dbReference type="PANTHER" id="PTHR11527">
    <property type="entry name" value="HEAT-SHOCK PROTEIN 20 FAMILY MEMBER"/>
    <property type="match status" value="1"/>
</dbReference>
<comment type="similarity">
    <text evidence="1 2">Belongs to the small heat shock protein (HSP20) family.</text>
</comment>
<dbReference type="InterPro" id="IPR031107">
    <property type="entry name" value="Small_HSP"/>
</dbReference>
<organism evidence="4 5">
    <name type="scientific">Posidoniimonas corsicana</name>
    <dbReference type="NCBI Taxonomy" id="1938618"/>
    <lineage>
        <taxon>Bacteria</taxon>
        <taxon>Pseudomonadati</taxon>
        <taxon>Planctomycetota</taxon>
        <taxon>Planctomycetia</taxon>
        <taxon>Pirellulales</taxon>
        <taxon>Lacipirellulaceae</taxon>
        <taxon>Posidoniimonas</taxon>
    </lineage>
</organism>
<protein>
    <submittedName>
        <fullName evidence="4">Spore protein SP21</fullName>
    </submittedName>
</protein>
<dbReference type="PROSITE" id="PS01031">
    <property type="entry name" value="SHSP"/>
    <property type="match status" value="1"/>
</dbReference>
<feature type="domain" description="SHSP" evidence="3">
    <location>
        <begin position="36"/>
        <end position="142"/>
    </location>
</feature>
<comment type="caution">
    <text evidence="4">The sequence shown here is derived from an EMBL/GenBank/DDBJ whole genome shotgun (WGS) entry which is preliminary data.</text>
</comment>
<dbReference type="AlphaFoldDB" id="A0A5C5VK85"/>